<name>A0ACB8QTH5_9AGAM</name>
<sequence>MPDDYRGPPVVSRSSIQRPHSKSPPRPLPPTPDARFLTATPPSRPTSAVPTILPSPPLPPEPQATSQQHSSRHSHHTNSRPSSVKGSPGRQPSISQTTATSGFPSPRPSGGDASFVSIARSEGEDDDSFLVRSTYAQLNVSGVRGDGIDEGVERTRARIGGSRQSEILVANAVGDDQEKKRDLSSQEVQMLASLDRYGFFMTPSHDRLVLLPAASFAKSLSRIANGTTNASASAQTLNALPPPPPPVHETERMEKWGRMLEPRLRDYGGNVEAWAVRHAKAHKLRRRVYKGIPDRWRSAAWAALMVEFAKSSDTDVRQLKEQFMANLELPSTFDVQIDLDVPRTISGHVLFKTRYGLGQRSLFHVLHSFSLYCGRCGYCQGMGPIAAMLLCYFEPARAYACLVHLHDAYKMHNIFSPGFPGLLEAIFVQERVMKEKMPAVYAAFKKHMVSTTAYATKWYITLFANTVPFQTSLRLWDAFLLEGPDLFVAVAIAVIWAYRGKLSTAKLIRPNASFESVLSLLSSLFVPEDEDALLSWISAFFEDKKLRADMHRWREEWRALVEAGKDGDVLL</sequence>
<protein>
    <submittedName>
        <fullName evidence="1">Rab-GTPase-TBC domain-containing protein</fullName>
    </submittedName>
</protein>
<evidence type="ECO:0000313" key="1">
    <source>
        <dbReference type="EMBL" id="KAI0035143.1"/>
    </source>
</evidence>
<keyword evidence="2" id="KW-1185">Reference proteome</keyword>
<organism evidence="1 2">
    <name type="scientific">Vararia minispora EC-137</name>
    <dbReference type="NCBI Taxonomy" id="1314806"/>
    <lineage>
        <taxon>Eukaryota</taxon>
        <taxon>Fungi</taxon>
        <taxon>Dikarya</taxon>
        <taxon>Basidiomycota</taxon>
        <taxon>Agaricomycotina</taxon>
        <taxon>Agaricomycetes</taxon>
        <taxon>Russulales</taxon>
        <taxon>Lachnocladiaceae</taxon>
        <taxon>Vararia</taxon>
    </lineage>
</organism>
<dbReference type="EMBL" id="MU273489">
    <property type="protein sequence ID" value="KAI0035143.1"/>
    <property type="molecule type" value="Genomic_DNA"/>
</dbReference>
<dbReference type="Proteomes" id="UP000814128">
    <property type="component" value="Unassembled WGS sequence"/>
</dbReference>
<comment type="caution">
    <text evidence="1">The sequence shown here is derived from an EMBL/GenBank/DDBJ whole genome shotgun (WGS) entry which is preliminary data.</text>
</comment>
<gene>
    <name evidence="1" type="ORF">K488DRAFT_43906</name>
</gene>
<reference evidence="1" key="1">
    <citation type="submission" date="2021-02" db="EMBL/GenBank/DDBJ databases">
        <authorList>
            <consortium name="DOE Joint Genome Institute"/>
            <person name="Ahrendt S."/>
            <person name="Looney B.P."/>
            <person name="Miyauchi S."/>
            <person name="Morin E."/>
            <person name="Drula E."/>
            <person name="Courty P.E."/>
            <person name="Chicoki N."/>
            <person name="Fauchery L."/>
            <person name="Kohler A."/>
            <person name="Kuo A."/>
            <person name="Labutti K."/>
            <person name="Pangilinan J."/>
            <person name="Lipzen A."/>
            <person name="Riley R."/>
            <person name="Andreopoulos W."/>
            <person name="He G."/>
            <person name="Johnson J."/>
            <person name="Barry K.W."/>
            <person name="Grigoriev I.V."/>
            <person name="Nagy L."/>
            <person name="Hibbett D."/>
            <person name="Henrissat B."/>
            <person name="Matheny P.B."/>
            <person name="Labbe J."/>
            <person name="Martin F."/>
        </authorList>
    </citation>
    <scope>NUCLEOTIDE SEQUENCE</scope>
    <source>
        <strain evidence="1">EC-137</strain>
    </source>
</reference>
<proteinExistence type="predicted"/>
<reference evidence="1" key="2">
    <citation type="journal article" date="2022" name="New Phytol.">
        <title>Evolutionary transition to the ectomycorrhizal habit in the genomes of a hyperdiverse lineage of mushroom-forming fungi.</title>
        <authorList>
            <person name="Looney B."/>
            <person name="Miyauchi S."/>
            <person name="Morin E."/>
            <person name="Drula E."/>
            <person name="Courty P.E."/>
            <person name="Kohler A."/>
            <person name="Kuo A."/>
            <person name="LaButti K."/>
            <person name="Pangilinan J."/>
            <person name="Lipzen A."/>
            <person name="Riley R."/>
            <person name="Andreopoulos W."/>
            <person name="He G."/>
            <person name="Johnson J."/>
            <person name="Nolan M."/>
            <person name="Tritt A."/>
            <person name="Barry K.W."/>
            <person name="Grigoriev I.V."/>
            <person name="Nagy L.G."/>
            <person name="Hibbett D."/>
            <person name="Henrissat B."/>
            <person name="Matheny P.B."/>
            <person name="Labbe J."/>
            <person name="Martin F.M."/>
        </authorList>
    </citation>
    <scope>NUCLEOTIDE SEQUENCE</scope>
    <source>
        <strain evidence="1">EC-137</strain>
    </source>
</reference>
<evidence type="ECO:0000313" key="2">
    <source>
        <dbReference type="Proteomes" id="UP000814128"/>
    </source>
</evidence>
<accession>A0ACB8QTH5</accession>